<keyword evidence="2" id="KW-0762">Sugar transport</keyword>
<dbReference type="InterPro" id="IPR050490">
    <property type="entry name" value="Bact_solute-bd_prot1"/>
</dbReference>
<keyword evidence="2" id="KW-0813">Transport</keyword>
<dbReference type="PANTHER" id="PTHR43649:SF30">
    <property type="entry name" value="ABC TRANSPORTER SUBSTRATE-BINDING PROTEIN"/>
    <property type="match status" value="1"/>
</dbReference>
<dbReference type="Pfam" id="PF01547">
    <property type="entry name" value="SBP_bac_1"/>
    <property type="match status" value="1"/>
</dbReference>
<keyword evidence="3" id="KW-1185">Reference proteome</keyword>
<dbReference type="InterPro" id="IPR006059">
    <property type="entry name" value="SBP"/>
</dbReference>
<evidence type="ECO:0000313" key="3">
    <source>
        <dbReference type="Proteomes" id="UP000198362"/>
    </source>
</evidence>
<dbReference type="SUPFAM" id="SSF53850">
    <property type="entry name" value="Periplasmic binding protein-like II"/>
    <property type="match status" value="1"/>
</dbReference>
<feature type="chain" id="PRO_5038567756" evidence="1">
    <location>
        <begin position="26"/>
        <end position="420"/>
    </location>
</feature>
<dbReference type="Gene3D" id="3.40.190.10">
    <property type="entry name" value="Periplasmic binding protein-like II"/>
    <property type="match status" value="2"/>
</dbReference>
<dbReference type="RefSeq" id="WP_179266107.1">
    <property type="nucleotide sequence ID" value="NZ_FZPH01000003.1"/>
</dbReference>
<dbReference type="PROSITE" id="PS51257">
    <property type="entry name" value="PROKAR_LIPOPROTEIN"/>
    <property type="match status" value="1"/>
</dbReference>
<name>A0A239KCC9_9ACTN</name>
<dbReference type="AlphaFoldDB" id="A0A239KCC9"/>
<evidence type="ECO:0000313" key="2">
    <source>
        <dbReference type="EMBL" id="SNT15398.1"/>
    </source>
</evidence>
<gene>
    <name evidence="2" type="ORF">SAMN05421812_103425</name>
</gene>
<feature type="signal peptide" evidence="1">
    <location>
        <begin position="1"/>
        <end position="25"/>
    </location>
</feature>
<keyword evidence="1" id="KW-0732">Signal</keyword>
<protein>
    <submittedName>
        <fullName evidence="2">Multiple sugar transport system substrate-binding protein</fullName>
    </submittedName>
</protein>
<sequence length="420" mass="44496">MRRFPRRPAVALLATFCLLAGGCSAGDSDGRTGSVTLSVFWWGDQGRAERTEAALKLYSNRHPGTTFKVTWQGEAGYYDRLATQGVGGNAPDIFQIDDSRLVDYASRGLLLDLSEPVASGEIDVTRFPPGLADYGTVGGKVVGVAAGAETSALVYNRSLVKELGVAEPKTGMTYPQLLAWAARVTRESGGEVSGLADASGDLDAFWMWLRAQGRELYQDGGPGFGTEDVMRWFTLWQEARWDDATPSTGGPDGRQALLEGKVAAAFSSSGQFAGWQDGTDDQLALVACPGDTRGQWARANYYWAGFRGTREAGAVADVIDFLANDPQAGRTLGDDRGFAPNLEVRESYAADLAEGPARTALAFESAMSARIGRAPAPPPPAHAELRTLLAASAAAVAGEKSTLDQAAVDFARKSATALAR</sequence>
<evidence type="ECO:0000256" key="1">
    <source>
        <dbReference type="SAM" id="SignalP"/>
    </source>
</evidence>
<dbReference type="PANTHER" id="PTHR43649">
    <property type="entry name" value="ARABINOSE-BINDING PROTEIN-RELATED"/>
    <property type="match status" value="1"/>
</dbReference>
<organism evidence="2 3">
    <name type="scientific">Asanoa hainanensis</name>
    <dbReference type="NCBI Taxonomy" id="560556"/>
    <lineage>
        <taxon>Bacteria</taxon>
        <taxon>Bacillati</taxon>
        <taxon>Actinomycetota</taxon>
        <taxon>Actinomycetes</taxon>
        <taxon>Micromonosporales</taxon>
        <taxon>Micromonosporaceae</taxon>
        <taxon>Asanoa</taxon>
    </lineage>
</organism>
<reference evidence="2 3" key="1">
    <citation type="submission" date="2017-06" db="EMBL/GenBank/DDBJ databases">
        <authorList>
            <person name="Kim H.J."/>
            <person name="Triplett B.A."/>
        </authorList>
    </citation>
    <scope>NUCLEOTIDE SEQUENCE [LARGE SCALE GENOMIC DNA]</scope>
    <source>
        <strain evidence="2 3">CGMCC 4.5593</strain>
    </source>
</reference>
<dbReference type="Proteomes" id="UP000198362">
    <property type="component" value="Unassembled WGS sequence"/>
</dbReference>
<dbReference type="EMBL" id="FZPH01000003">
    <property type="protein sequence ID" value="SNT15398.1"/>
    <property type="molecule type" value="Genomic_DNA"/>
</dbReference>
<accession>A0A239KCC9</accession>
<proteinExistence type="predicted"/>